<dbReference type="InterPro" id="IPR001387">
    <property type="entry name" value="Cro/C1-type_HTH"/>
</dbReference>
<dbReference type="Proteomes" id="UP000187439">
    <property type="component" value="Unassembled WGS sequence"/>
</dbReference>
<dbReference type="InterPro" id="IPR010982">
    <property type="entry name" value="Lambda_DNA-bd_dom_sf"/>
</dbReference>
<dbReference type="EMBL" id="MPTC01000052">
    <property type="protein sequence ID" value="OMD34684.1"/>
    <property type="molecule type" value="Genomic_DNA"/>
</dbReference>
<dbReference type="AlphaFoldDB" id="A0A1R0XHV6"/>
<accession>A0A1R0XHV6</accession>
<evidence type="ECO:0000259" key="1">
    <source>
        <dbReference type="PROSITE" id="PS50943"/>
    </source>
</evidence>
<feature type="domain" description="HTH cro/C1-type" evidence="1">
    <location>
        <begin position="15"/>
        <end position="66"/>
    </location>
</feature>
<sequence>MIDYKSLGEYITFSRTAKGLSKSELARRVGITPQYMRDIEDNRTIPSEEKLELMVNVLDMKEVVAFKLADKLPLRIINKAKMDYFGG</sequence>
<protein>
    <recommendedName>
        <fullName evidence="1">HTH cro/C1-type domain-containing protein</fullName>
    </recommendedName>
</protein>
<dbReference type="CDD" id="cd00093">
    <property type="entry name" value="HTH_XRE"/>
    <property type="match status" value="1"/>
</dbReference>
<dbReference type="PROSITE" id="PS50943">
    <property type="entry name" value="HTH_CROC1"/>
    <property type="match status" value="1"/>
</dbReference>
<dbReference type="SUPFAM" id="SSF47413">
    <property type="entry name" value="lambda repressor-like DNA-binding domains"/>
    <property type="match status" value="1"/>
</dbReference>
<dbReference type="SMART" id="SM00530">
    <property type="entry name" value="HTH_XRE"/>
    <property type="match status" value="1"/>
</dbReference>
<name>A0A1R0XHV6_9BACL</name>
<dbReference type="GO" id="GO:0003677">
    <property type="term" value="F:DNA binding"/>
    <property type="evidence" value="ECO:0007669"/>
    <property type="project" value="InterPro"/>
</dbReference>
<evidence type="ECO:0000313" key="2">
    <source>
        <dbReference type="EMBL" id="OMD34684.1"/>
    </source>
</evidence>
<reference evidence="2 3" key="1">
    <citation type="submission" date="2016-10" db="EMBL/GenBank/DDBJ databases">
        <title>Paenibacillus species isolates.</title>
        <authorList>
            <person name="Beno S.M."/>
        </authorList>
    </citation>
    <scope>NUCLEOTIDE SEQUENCE [LARGE SCALE GENOMIC DNA]</scope>
    <source>
        <strain evidence="2 3">FSL H7-0710</strain>
    </source>
</reference>
<dbReference type="RefSeq" id="WP_042125749.1">
    <property type="nucleotide sequence ID" value="NZ_MPTC01000052.1"/>
</dbReference>
<dbReference type="Pfam" id="PF01381">
    <property type="entry name" value="HTH_3"/>
    <property type="match status" value="1"/>
</dbReference>
<gene>
    <name evidence="2" type="ORF">BSK52_28825</name>
</gene>
<organism evidence="2 3">
    <name type="scientific">Paenibacillus odorifer</name>
    <dbReference type="NCBI Taxonomy" id="189426"/>
    <lineage>
        <taxon>Bacteria</taxon>
        <taxon>Bacillati</taxon>
        <taxon>Bacillota</taxon>
        <taxon>Bacilli</taxon>
        <taxon>Bacillales</taxon>
        <taxon>Paenibacillaceae</taxon>
        <taxon>Paenibacillus</taxon>
    </lineage>
</organism>
<comment type="caution">
    <text evidence="2">The sequence shown here is derived from an EMBL/GenBank/DDBJ whole genome shotgun (WGS) entry which is preliminary data.</text>
</comment>
<dbReference type="Gene3D" id="1.10.260.40">
    <property type="entry name" value="lambda repressor-like DNA-binding domains"/>
    <property type="match status" value="1"/>
</dbReference>
<evidence type="ECO:0000313" key="3">
    <source>
        <dbReference type="Proteomes" id="UP000187439"/>
    </source>
</evidence>
<proteinExistence type="predicted"/>